<dbReference type="SUPFAM" id="SSF101790">
    <property type="entry name" value="Aminomethyltransferase beta-barrel domain"/>
    <property type="match status" value="1"/>
</dbReference>
<feature type="domain" description="FAD/NAD(P)-binding" evidence="5">
    <location>
        <begin position="165"/>
        <end position="396"/>
    </location>
</feature>
<dbReference type="InterPro" id="IPR023753">
    <property type="entry name" value="FAD/NAD-binding_dom"/>
</dbReference>
<dbReference type="PRINTS" id="PR00469">
    <property type="entry name" value="PNDRDTASEII"/>
</dbReference>
<evidence type="ECO:0000259" key="4">
    <source>
        <dbReference type="Pfam" id="PF01571"/>
    </source>
</evidence>
<gene>
    <name evidence="8" type="ORF">A7A09_017460</name>
</gene>
<evidence type="ECO:0000259" key="6">
    <source>
        <dbReference type="Pfam" id="PF08669"/>
    </source>
</evidence>
<dbReference type="OrthoDB" id="5287468at2"/>
<feature type="region of interest" description="Disordered" evidence="3">
    <location>
        <begin position="428"/>
        <end position="451"/>
    </location>
</feature>
<dbReference type="InterPro" id="IPR013977">
    <property type="entry name" value="GcvT_C"/>
</dbReference>
<organism evidence="8 9">
    <name type="scientific">Paracoccus methylarcula</name>
    <dbReference type="NCBI Taxonomy" id="72022"/>
    <lineage>
        <taxon>Bacteria</taxon>
        <taxon>Pseudomonadati</taxon>
        <taxon>Pseudomonadota</taxon>
        <taxon>Alphaproteobacteria</taxon>
        <taxon>Rhodobacterales</taxon>
        <taxon>Paracoccaceae</taxon>
        <taxon>Paracoccus</taxon>
    </lineage>
</organism>
<dbReference type="AlphaFoldDB" id="A0A3R7NAA4"/>
<dbReference type="InterPro" id="IPR006222">
    <property type="entry name" value="GCVT_N"/>
</dbReference>
<dbReference type="RefSeq" id="WP_106692593.1">
    <property type="nucleotide sequence ID" value="NZ_PXNQ02000012.1"/>
</dbReference>
<comment type="similarity">
    <text evidence="1">Belongs to the GcvT family.</text>
</comment>
<evidence type="ECO:0000259" key="5">
    <source>
        <dbReference type="Pfam" id="PF07992"/>
    </source>
</evidence>
<dbReference type="SUPFAM" id="SSF51905">
    <property type="entry name" value="FAD/NAD(P)-binding domain"/>
    <property type="match status" value="1"/>
</dbReference>
<accession>A0A3R7NAA4</accession>
<dbReference type="SUPFAM" id="SSF103025">
    <property type="entry name" value="Folate-binding domain"/>
    <property type="match status" value="1"/>
</dbReference>
<sequence length="935" mass="100354">MSAYRLDGGAGELSFGFDGEILKGRRGDTLASALLANGRHLVGRSFKYHRPRGIFTAGESEPNALVTIGEGALRTPNSNAATQELHDGMVACSQNRLGSLRFDLLAVNDALSPLLGAGFYYKTFMWPRAFWERVYEPVIRRAAGLGALSGAADGYHYRKAWRDCDLLVIGAGEAGVAAARAAAEAGLEVILAEQDFTVSPTAAGLEALPNVTIMRRTCVFGHYDGPVFAARSWGDPAHKCERHQETLWHIHPRHAILATGAHERSLVFPNNDRPGIMLASAAERYALRHDVAIGRRVAVFTNNDSGWSSALSLQRRGVNLVAVIDPRQSFSPPEPLRGIARIGHYVAGTRGRLGISQVVLGDGTRLDCDALAVSGGWAPNARLASHRGGQEGGQDGFLHLVGGAAGIGNGKAAIPHAEETVRRSVLKQAGTRGPLVPDCRNTEGPRHFPGKGRAFVDLQNDVTDKDLVQACAEGFEHPEHLKRYTTLGMAPDQGKSGGLAGLGRLLGRADNAAPAETRNRPPAVPVPIGLLGGTHRGRDFRPVRRIPSHDAAKRIGASFVESGLWLRPEWFALPGEAGWRDSVDREVLMVRRAVGVCDVSTLGKIDIQGRDAHALIDFVYANKFARLAVGRTRYGLMLREDGMVMDDGTCARLGQTHFLVTTTTGNAGAVYRHLEFCHQCLHPEWDVVLTPVTDQWAQFSVTGPHARDVIRHVAGPGCHVGNEAFPFMACAGLTLRDGTPARLFRISFSGELAYEIAVPAGYGPELWDALLKQCEKLGGGAYGTEALDVMRIEKGHPSGGELIGQVSAEMLGLGGMLARDKDHIGARLAGKTAVDGLEHCRLTGVIAEDPAQPIAAGAHLFAPGADPVLDNDLGWISSAAYSPHLQRHIALAFVRAGDGGLPERVRAIDHLRSVDMVLRCVSPHFIDPEGSRLRT</sequence>
<comment type="caution">
    <text evidence="8">The sequence shown here is derived from an EMBL/GenBank/DDBJ whole genome shotgun (WGS) entry which is preliminary data.</text>
</comment>
<evidence type="ECO:0000259" key="7">
    <source>
        <dbReference type="Pfam" id="PF17806"/>
    </source>
</evidence>
<dbReference type="Pfam" id="PF17806">
    <property type="entry name" value="SO_alpha_A3"/>
    <property type="match status" value="1"/>
</dbReference>
<dbReference type="InterPro" id="IPR028896">
    <property type="entry name" value="GcvT/YgfZ/DmdA"/>
</dbReference>
<evidence type="ECO:0000256" key="3">
    <source>
        <dbReference type="SAM" id="MobiDB-lite"/>
    </source>
</evidence>
<dbReference type="InterPro" id="IPR041117">
    <property type="entry name" value="SoxA_A3"/>
</dbReference>
<protein>
    <submittedName>
        <fullName evidence="8">FAD-binding protein</fullName>
    </submittedName>
</protein>
<dbReference type="PANTHER" id="PTHR43757">
    <property type="entry name" value="AMINOMETHYLTRANSFERASE"/>
    <property type="match status" value="1"/>
</dbReference>
<dbReference type="InterPro" id="IPR027266">
    <property type="entry name" value="TrmE/GcvT-like"/>
</dbReference>
<name>A0A3R7NAA4_9RHOB</name>
<dbReference type="InterPro" id="IPR036188">
    <property type="entry name" value="FAD/NAD-bd_sf"/>
</dbReference>
<feature type="domain" description="GCVT N-terminal" evidence="4">
    <location>
        <begin position="549"/>
        <end position="821"/>
    </location>
</feature>
<evidence type="ECO:0000313" key="8">
    <source>
        <dbReference type="EMBL" id="RNF33221.1"/>
    </source>
</evidence>
<evidence type="ECO:0000256" key="2">
    <source>
        <dbReference type="ARBA" id="ARBA00023002"/>
    </source>
</evidence>
<dbReference type="Pfam" id="PF13510">
    <property type="entry name" value="Fer2_4"/>
    <property type="match status" value="1"/>
</dbReference>
<dbReference type="InterPro" id="IPR029043">
    <property type="entry name" value="GcvT/YgfZ_C"/>
</dbReference>
<dbReference type="Pfam" id="PF07992">
    <property type="entry name" value="Pyr_redox_2"/>
    <property type="match status" value="1"/>
</dbReference>
<evidence type="ECO:0000313" key="9">
    <source>
        <dbReference type="Proteomes" id="UP000238137"/>
    </source>
</evidence>
<reference evidence="8" key="1">
    <citation type="submission" date="2018-05" db="EMBL/GenBank/DDBJ databases">
        <title>Reclassification of Methylarcula marina and Methylarcula terricola as Paracoccus methylarcula sp.nov., comb.nov. and Paracoccus terricola comb.nov.</title>
        <authorList>
            <person name="Shmareva M.N."/>
            <person name="Doronina N.V."/>
            <person name="Vasilenko O.V."/>
            <person name="Tarlachkov S.V."/>
            <person name="Trotsenko Y.A."/>
        </authorList>
    </citation>
    <scope>NUCLEOTIDE SEQUENCE [LARGE SCALE GENOMIC DNA]</scope>
    <source>
        <strain evidence="8">VKM B-2159</strain>
    </source>
</reference>
<dbReference type="InterPro" id="IPR042204">
    <property type="entry name" value="2Fe-2S-bd_N"/>
</dbReference>
<dbReference type="Proteomes" id="UP000238137">
    <property type="component" value="Unassembled WGS sequence"/>
</dbReference>
<dbReference type="EMBL" id="PXNQ02000012">
    <property type="protein sequence ID" value="RNF33221.1"/>
    <property type="molecule type" value="Genomic_DNA"/>
</dbReference>
<feature type="domain" description="SoxA A3" evidence="7">
    <location>
        <begin position="451"/>
        <end position="533"/>
    </location>
</feature>
<dbReference type="Gene3D" id="3.50.50.60">
    <property type="entry name" value="FAD/NAD(P)-binding domain"/>
    <property type="match status" value="1"/>
</dbReference>
<dbReference type="Pfam" id="PF08669">
    <property type="entry name" value="GCV_T_C"/>
    <property type="match status" value="1"/>
</dbReference>
<keyword evidence="9" id="KW-1185">Reference proteome</keyword>
<evidence type="ECO:0000256" key="1">
    <source>
        <dbReference type="ARBA" id="ARBA00008609"/>
    </source>
</evidence>
<dbReference type="Gene3D" id="3.40.50.720">
    <property type="entry name" value="NAD(P)-binding Rossmann-like Domain"/>
    <property type="match status" value="1"/>
</dbReference>
<dbReference type="PRINTS" id="PR00368">
    <property type="entry name" value="FADPNR"/>
</dbReference>
<keyword evidence="2" id="KW-0560">Oxidoreductase</keyword>
<dbReference type="Gene3D" id="3.30.1360.120">
    <property type="entry name" value="Probable tRNA modification gtpase trme, domain 1"/>
    <property type="match status" value="1"/>
</dbReference>
<dbReference type="GO" id="GO:0016491">
    <property type="term" value="F:oxidoreductase activity"/>
    <property type="evidence" value="ECO:0007669"/>
    <property type="project" value="UniProtKB-KW"/>
</dbReference>
<feature type="domain" description="Aminomethyltransferase C-terminal" evidence="6">
    <location>
        <begin position="842"/>
        <end position="897"/>
    </location>
</feature>
<dbReference type="Pfam" id="PF01571">
    <property type="entry name" value="GCV_T"/>
    <property type="match status" value="1"/>
</dbReference>
<proteinExistence type="inferred from homology"/>
<dbReference type="Gene3D" id="3.10.20.440">
    <property type="entry name" value="2Fe-2S iron-sulphur cluster binding domain, sarcosine oxidase, alpha subunit, N-terminal domain"/>
    <property type="match status" value="1"/>
</dbReference>
<dbReference type="PANTHER" id="PTHR43757:SF2">
    <property type="entry name" value="AMINOMETHYLTRANSFERASE, MITOCHONDRIAL"/>
    <property type="match status" value="1"/>
</dbReference>